<keyword evidence="3" id="KW-1185">Reference proteome</keyword>
<sequence length="107" mass="12256">MQIVFSLSNNAEPIFIKESIDPALTEQAREAQIRQQERELRDRYGYDEPQSEIDKKEAERIKIEHEKAEQDRLPKQPPAELGKSKIGEDASATSITNRHDNLPSAKI</sequence>
<feature type="region of interest" description="Disordered" evidence="1">
    <location>
        <begin position="27"/>
        <end position="107"/>
    </location>
</feature>
<evidence type="ECO:0000313" key="3">
    <source>
        <dbReference type="Proteomes" id="UP000221250"/>
    </source>
</evidence>
<feature type="compositionally biased region" description="Basic and acidic residues" evidence="1">
    <location>
        <begin position="27"/>
        <end position="74"/>
    </location>
</feature>
<proteinExistence type="predicted"/>
<organism evidence="2 3">
    <name type="scientific">Erwinia phage vB_EamM_Yoloswag</name>
    <dbReference type="NCBI Taxonomy" id="1958956"/>
    <lineage>
        <taxon>Viruses</taxon>
        <taxon>Duplodnaviria</taxon>
        <taxon>Heunggongvirae</taxon>
        <taxon>Uroviricota</taxon>
        <taxon>Caudoviricetes</taxon>
        <taxon>Yoloswagvirus</taxon>
        <taxon>Yoloswagvirus yoloswag</taxon>
    </lineage>
</organism>
<protein>
    <submittedName>
        <fullName evidence="2">Uncharacterized protein</fullName>
    </submittedName>
</protein>
<gene>
    <name evidence="2" type="ORF">YOLOSWAG_235</name>
</gene>
<evidence type="ECO:0000256" key="1">
    <source>
        <dbReference type="SAM" id="MobiDB-lite"/>
    </source>
</evidence>
<dbReference type="Proteomes" id="UP000221250">
    <property type="component" value="Segment"/>
</dbReference>
<dbReference type="EMBL" id="KY448244">
    <property type="protein sequence ID" value="AQT28713.1"/>
    <property type="molecule type" value="Genomic_DNA"/>
</dbReference>
<evidence type="ECO:0000313" key="2">
    <source>
        <dbReference type="EMBL" id="AQT28713.1"/>
    </source>
</evidence>
<accession>A0A1S6L3F6</accession>
<name>A0A1S6L3F6_9CAUD</name>
<reference evidence="2 3" key="1">
    <citation type="submission" date="2017-01" db="EMBL/GenBank/DDBJ databases">
        <authorList>
            <person name="Mah S.A."/>
            <person name="Swanson W.J."/>
            <person name="Moy G.W."/>
            <person name="Vacquier V.D."/>
        </authorList>
    </citation>
    <scope>NUCLEOTIDE SEQUENCE [LARGE SCALE GENOMIC DNA]</scope>
</reference>